<evidence type="ECO:0000256" key="2">
    <source>
        <dbReference type="ARBA" id="ARBA00010333"/>
    </source>
</evidence>
<gene>
    <name evidence="7" type="ORF">BLA3211_03692</name>
</gene>
<protein>
    <submittedName>
        <fullName evidence="7">ABC transporter substrate-binding protein</fullName>
    </submittedName>
</protein>
<dbReference type="Proteomes" id="UP000494301">
    <property type="component" value="Unassembled WGS sequence"/>
</dbReference>
<dbReference type="SMART" id="SM00062">
    <property type="entry name" value="PBPb"/>
    <property type="match status" value="1"/>
</dbReference>
<dbReference type="Gene3D" id="3.40.190.10">
    <property type="entry name" value="Periplasmic binding protein-like II"/>
    <property type="match status" value="2"/>
</dbReference>
<name>A0A6J5J392_9BURK</name>
<dbReference type="PANTHER" id="PTHR35936:SF13">
    <property type="entry name" value="HISTIDINE-BINDING PERIPLASMIC PROTEIN"/>
    <property type="match status" value="1"/>
</dbReference>
<dbReference type="GO" id="GO:0030288">
    <property type="term" value="C:outer membrane-bounded periplasmic space"/>
    <property type="evidence" value="ECO:0007669"/>
    <property type="project" value="InterPro"/>
</dbReference>
<organism evidence="7 8">
    <name type="scientific">Burkholderia aenigmatica</name>
    <dbReference type="NCBI Taxonomy" id="2015348"/>
    <lineage>
        <taxon>Bacteria</taxon>
        <taxon>Pseudomonadati</taxon>
        <taxon>Pseudomonadota</taxon>
        <taxon>Betaproteobacteria</taxon>
        <taxon>Burkholderiales</taxon>
        <taxon>Burkholderiaceae</taxon>
        <taxon>Burkholderia</taxon>
        <taxon>Burkholderia cepacia complex</taxon>
    </lineage>
</organism>
<dbReference type="PANTHER" id="PTHR35936">
    <property type="entry name" value="MEMBRANE-BOUND LYTIC MUREIN TRANSGLYCOSYLASE F"/>
    <property type="match status" value="1"/>
</dbReference>
<sequence length="303" mass="32930">MATDGGGSVAVMQVSGFDESGVVTRFESICSKGKRQRSYFNYMEQRMKRIMIGLVALAISATGFAKEWTTIRIGVDPSYPPFEYKKPSGELTGFGVDLGNEVCKRLNAKCLWVENAFDGMIPGLKARKFDAVLSSMSMTPARLKQIDFSNKTAHAPTFLVAKKGSGIEPTPASLKGKAVGVLQGSMQETYAKAHWEGIGARILSYQNQDQVYADLTNGRLDAALQNGVQASRGFLNTPQGKDYAFAGGELNDPKIFGPGQGIGIRKEDTDLKDKINTALAAIRADGTYDKIASRYFNFDIYGN</sequence>
<keyword evidence="3" id="KW-0813">Transport</keyword>
<dbReference type="Pfam" id="PF00497">
    <property type="entry name" value="SBP_bac_3"/>
    <property type="match status" value="1"/>
</dbReference>
<evidence type="ECO:0000256" key="5">
    <source>
        <dbReference type="ARBA" id="ARBA00022764"/>
    </source>
</evidence>
<accession>A0A6J5J392</accession>
<dbReference type="SUPFAM" id="SSF53850">
    <property type="entry name" value="Periplasmic binding protein-like II"/>
    <property type="match status" value="1"/>
</dbReference>
<evidence type="ECO:0000256" key="4">
    <source>
        <dbReference type="ARBA" id="ARBA00022729"/>
    </source>
</evidence>
<evidence type="ECO:0000313" key="8">
    <source>
        <dbReference type="Proteomes" id="UP000494301"/>
    </source>
</evidence>
<keyword evidence="4" id="KW-0732">Signal</keyword>
<evidence type="ECO:0000256" key="1">
    <source>
        <dbReference type="ARBA" id="ARBA00004418"/>
    </source>
</evidence>
<comment type="similarity">
    <text evidence="2">Belongs to the bacterial solute-binding protein 3 family.</text>
</comment>
<feature type="domain" description="Solute-binding protein family 3/N-terminal" evidence="6">
    <location>
        <begin position="70"/>
        <end position="299"/>
    </location>
</feature>
<proteinExistence type="inferred from homology"/>
<dbReference type="EMBL" id="CABWIL020000012">
    <property type="protein sequence ID" value="CAB3965978.1"/>
    <property type="molecule type" value="Genomic_DNA"/>
</dbReference>
<dbReference type="InterPro" id="IPR005768">
    <property type="entry name" value="Lys_Arg_Orn-bd"/>
</dbReference>
<evidence type="ECO:0000259" key="6">
    <source>
        <dbReference type="SMART" id="SM00062"/>
    </source>
</evidence>
<dbReference type="AlphaFoldDB" id="A0A6J5J392"/>
<dbReference type="NCBIfam" id="TIGR01096">
    <property type="entry name" value="3A0103s03R"/>
    <property type="match status" value="1"/>
</dbReference>
<evidence type="ECO:0000256" key="3">
    <source>
        <dbReference type="ARBA" id="ARBA00022448"/>
    </source>
</evidence>
<reference evidence="7 8" key="1">
    <citation type="submission" date="2020-04" db="EMBL/GenBank/DDBJ databases">
        <authorList>
            <person name="Depoorter E."/>
        </authorList>
    </citation>
    <scope>NUCLEOTIDE SEQUENCE [LARGE SCALE GENOMIC DNA]</scope>
    <source>
        <strain evidence="7 8">BCC0217</strain>
    </source>
</reference>
<keyword evidence="5" id="KW-0574">Periplasm</keyword>
<dbReference type="InterPro" id="IPR001638">
    <property type="entry name" value="Solute-binding_3/MltF_N"/>
</dbReference>
<dbReference type="CDD" id="cd13703">
    <property type="entry name" value="PBP2_HisJ_LAO"/>
    <property type="match status" value="1"/>
</dbReference>
<evidence type="ECO:0000313" key="7">
    <source>
        <dbReference type="EMBL" id="CAB3965978.1"/>
    </source>
</evidence>
<comment type="subcellular location">
    <subcellularLocation>
        <location evidence="1">Periplasm</location>
    </subcellularLocation>
</comment>